<comment type="caution">
    <text evidence="4">The sequence shown here is derived from an EMBL/GenBank/DDBJ whole genome shotgun (WGS) entry which is preliminary data.</text>
</comment>
<feature type="domain" description="ImpA N-terminal" evidence="2">
    <location>
        <begin position="12"/>
        <end position="125"/>
    </location>
</feature>
<dbReference type="NCBIfam" id="TIGR03362">
    <property type="entry name" value="VI_chp_7"/>
    <property type="match status" value="1"/>
</dbReference>
<name>A0A178JD99_9VIBR</name>
<evidence type="ECO:0000256" key="1">
    <source>
        <dbReference type="SAM" id="MobiDB-lite"/>
    </source>
</evidence>
<sequence length="470" mass="53410">MELTQYRTSIVRPISSESRVGERLLDEPLFDFVEDQMMKVGSLSHASVQWQEVEHSAITLLNEKSKDIKLLVYLLQCLHNQLTPNRFITSFGVMSDFIEHYWNDCFPAPGTRGNLPRRKFFSQMCQRFSMAVDKFDFASLDSQDREELQQAVEFWQKTIEANELSSDVAESVVLTIVNQLKRAQEREKLQQSTAQPASSHSASSQTPATTAPALAVDNSSDKAAKQTLLKVAEYLSEQESGSALAIRVRRHALWGAITTLPDHDHHGKTLLRGMQTEREKEYQDQLKQPDLALWRKVEQSLTIAPYWFDGQLMSHDIAKALGQESWCQAIREETQSFIQRFPSVSELKFKDGAPFLTDSVRDWLGSSEMSSFGSSVSGSWQEQREEAFSLAKDGGIAVAMSMLNDGLVAATEPRDRFYWRLLSADLLQHNHLDAMAKEQYQTLKQEIMQTSVTDWEPSLIEQLERNTASD</sequence>
<evidence type="ECO:0000259" key="2">
    <source>
        <dbReference type="Pfam" id="PF06812"/>
    </source>
</evidence>
<evidence type="ECO:0000313" key="5">
    <source>
        <dbReference type="Proteomes" id="UP000094761"/>
    </source>
</evidence>
<dbReference type="EMBL" id="LUAX01000001">
    <property type="protein sequence ID" value="OAM99900.1"/>
    <property type="molecule type" value="Genomic_DNA"/>
</dbReference>
<dbReference type="InterPro" id="IPR010657">
    <property type="entry name" value="ImpA_N"/>
</dbReference>
<reference evidence="4 5" key="1">
    <citation type="submission" date="2016-03" db="EMBL/GenBank/DDBJ databases">
        <title>Draft genome sequence of the Vibrio tubiashii subs. europaeus.</title>
        <authorList>
            <person name="Spinard E."/>
            <person name="Dubert J."/>
            <person name="Nelson D.R."/>
            <person name="Barja J.L."/>
        </authorList>
    </citation>
    <scope>NUCLEOTIDE SEQUENCE [LARGE SCALE GENOMIC DNA]</scope>
    <source>
        <strain evidence="5">PP-638</strain>
        <strain evidence="4">PP2-638</strain>
    </source>
</reference>
<dbReference type="EMBL" id="JAPFIT010000031">
    <property type="protein sequence ID" value="MDC5742865.1"/>
    <property type="molecule type" value="Genomic_DNA"/>
</dbReference>
<gene>
    <name evidence="3" type="primary">tssA</name>
    <name evidence="4" type="ORF">AZ468_01915</name>
    <name evidence="3" type="ORF">OPW20_22665</name>
</gene>
<dbReference type="GeneID" id="78074431"/>
<dbReference type="PANTHER" id="PTHR37024">
    <property type="entry name" value="TYPE VI SECRETION SYSTEM DUF2094 AND IMPA-RELATED DOMAIN PROTEIN"/>
    <property type="match status" value="1"/>
</dbReference>
<proteinExistence type="predicted"/>
<dbReference type="PANTHER" id="PTHR37024:SF3">
    <property type="entry name" value="TYPE VI SECRETION SYSTEM PROTEIN TSSA"/>
    <property type="match status" value="1"/>
</dbReference>
<organism evidence="4 5">
    <name type="scientific">Vibrio europaeus</name>
    <dbReference type="NCBI Taxonomy" id="300876"/>
    <lineage>
        <taxon>Bacteria</taxon>
        <taxon>Pseudomonadati</taxon>
        <taxon>Pseudomonadota</taxon>
        <taxon>Gammaproteobacteria</taxon>
        <taxon>Vibrionales</taxon>
        <taxon>Vibrionaceae</taxon>
        <taxon>Vibrio</taxon>
        <taxon>Vibrio oreintalis group</taxon>
    </lineage>
</organism>
<dbReference type="AlphaFoldDB" id="A0A178JD99"/>
<keyword evidence="6" id="KW-1185">Reference proteome</keyword>
<dbReference type="Pfam" id="PF16989">
    <property type="entry name" value="T6SS_VasJ"/>
    <property type="match status" value="1"/>
</dbReference>
<evidence type="ECO:0000313" key="4">
    <source>
        <dbReference type="EMBL" id="OAM99900.1"/>
    </source>
</evidence>
<accession>A0A178JD99</accession>
<dbReference type="Proteomes" id="UP000094761">
    <property type="component" value="Unassembled WGS sequence"/>
</dbReference>
<dbReference type="Pfam" id="PF06812">
    <property type="entry name" value="ImpA_N"/>
    <property type="match status" value="1"/>
</dbReference>
<evidence type="ECO:0000313" key="3">
    <source>
        <dbReference type="EMBL" id="MDC5742865.1"/>
    </source>
</evidence>
<dbReference type="InterPro" id="IPR017739">
    <property type="entry name" value="T6SS-assoc_VCA0119"/>
</dbReference>
<dbReference type="RefSeq" id="WP_069665875.1">
    <property type="nucleotide sequence ID" value="NZ_JAPFIM010000008.1"/>
</dbReference>
<feature type="compositionally biased region" description="Low complexity" evidence="1">
    <location>
        <begin position="190"/>
        <end position="213"/>
    </location>
</feature>
<dbReference type="Proteomes" id="UP001150001">
    <property type="component" value="Unassembled WGS sequence"/>
</dbReference>
<reference evidence="3" key="2">
    <citation type="submission" date="2022-11" db="EMBL/GenBank/DDBJ databases">
        <title>Role of the vibriolysin VemA secreted by the emergent pathogen Vibrio europaeus in the colonization of Manila clam mucus.</title>
        <authorList>
            <person name="Martinez C."/>
            <person name="Rodriguez S."/>
            <person name="Vences A."/>
            <person name="Barja J.L."/>
            <person name="Toranzo A.E."/>
            <person name="Dubert J."/>
        </authorList>
    </citation>
    <scope>NUCLEOTIDE SEQUENCE</scope>
    <source>
        <strain evidence="3">3454</strain>
    </source>
</reference>
<feature type="region of interest" description="Disordered" evidence="1">
    <location>
        <begin position="187"/>
        <end position="218"/>
    </location>
</feature>
<dbReference type="OrthoDB" id="1522895at2"/>
<evidence type="ECO:0000313" key="6">
    <source>
        <dbReference type="Proteomes" id="UP001150001"/>
    </source>
</evidence>
<protein>
    <submittedName>
        <fullName evidence="4">Type VI secretion protein</fullName>
    </submittedName>
    <submittedName>
        <fullName evidence="3">Type VI secretion system protein TssA</fullName>
    </submittedName>
</protein>